<keyword evidence="5" id="KW-0012">Acyltransferase</keyword>
<dbReference type="GO" id="GO:0004315">
    <property type="term" value="F:3-oxoacyl-[acyl-carrier-protein] synthase activity"/>
    <property type="evidence" value="ECO:0007669"/>
    <property type="project" value="InterPro"/>
</dbReference>
<dbReference type="Gene3D" id="3.40.47.10">
    <property type="match status" value="1"/>
</dbReference>
<dbReference type="InterPro" id="IPR050091">
    <property type="entry name" value="PKS_NRPS_Biosynth_Enz"/>
</dbReference>
<dbReference type="InterPro" id="IPR016039">
    <property type="entry name" value="Thiolase-like"/>
</dbReference>
<dbReference type="PROSITE" id="PS00606">
    <property type="entry name" value="KS3_1"/>
    <property type="match status" value="1"/>
</dbReference>
<protein>
    <submittedName>
        <fullName evidence="5">6-deoxyerythronolide-B synthase</fullName>
        <ecNumber evidence="5">2.3.1.94</ecNumber>
    </submittedName>
</protein>
<dbReference type="SUPFAM" id="SSF53901">
    <property type="entry name" value="Thiolase-like"/>
    <property type="match status" value="1"/>
</dbReference>
<dbReference type="InterPro" id="IPR014031">
    <property type="entry name" value="Ketoacyl_synth_C"/>
</dbReference>
<keyword evidence="3" id="KW-0175">Coiled coil</keyword>
<evidence type="ECO:0000256" key="3">
    <source>
        <dbReference type="SAM" id="Coils"/>
    </source>
</evidence>
<dbReference type="GO" id="GO:0006633">
    <property type="term" value="P:fatty acid biosynthetic process"/>
    <property type="evidence" value="ECO:0007669"/>
    <property type="project" value="InterPro"/>
</dbReference>
<keyword evidence="1 2" id="KW-0808">Transferase</keyword>
<dbReference type="GO" id="GO:0047879">
    <property type="term" value="F:erythronolide synthase activity"/>
    <property type="evidence" value="ECO:0007669"/>
    <property type="project" value="UniProtKB-EC"/>
</dbReference>
<gene>
    <name evidence="5" type="ordered locus">Sta7437_1903</name>
</gene>
<accession>K9XTR6</accession>
<dbReference type="PANTHER" id="PTHR43775">
    <property type="entry name" value="FATTY ACID SYNTHASE"/>
    <property type="match status" value="1"/>
</dbReference>
<dbReference type="CDD" id="cd00833">
    <property type="entry name" value="PKS"/>
    <property type="match status" value="1"/>
</dbReference>
<evidence type="ECO:0000259" key="4">
    <source>
        <dbReference type="PROSITE" id="PS52004"/>
    </source>
</evidence>
<dbReference type="OrthoDB" id="499075at2"/>
<organism evidence="5 6">
    <name type="scientific">Stanieria cyanosphaera (strain ATCC 29371 / PCC 7437)</name>
    <dbReference type="NCBI Taxonomy" id="111780"/>
    <lineage>
        <taxon>Bacteria</taxon>
        <taxon>Bacillati</taxon>
        <taxon>Cyanobacteriota</taxon>
        <taxon>Cyanophyceae</taxon>
        <taxon>Pleurocapsales</taxon>
        <taxon>Dermocarpellaceae</taxon>
        <taxon>Stanieria</taxon>
    </lineage>
</organism>
<dbReference type="GO" id="GO:0004312">
    <property type="term" value="F:fatty acid synthase activity"/>
    <property type="evidence" value="ECO:0007669"/>
    <property type="project" value="TreeGrafter"/>
</dbReference>
<sequence length="615" mass="67514">MTDNLSPTKRALLALKQMQAKLEALENAKSEEIAIIGMGCRFPGGVNSPESFWQLLCSGTDAITEVPPQHWQIDSYYPKQICSRKGGFVPNLKEFDAQFFRIAPREAISLDPQQRLLLEVSWEALENAAIAPDSLSGSATGVFIGICSIDYWHQLLSRNNTEIDAYLTTGNTHSVAAGRLSYTLGLTGPAIAVDTACSSSLVAVHLACQSLRNRECDLALAGGVNRLISPEISINFSQAKMLSPTGFCHSFDAKADGFVRSEGCGVIVLKRLSDAISSGDQILAVISGSAVNQDGRTSGLTAPNGLSQQAVIRQALAKSQIEPSQIDYLETHGTGTALGDPIEVNALGEVFNKREKPLILGSVKTNIGHTEAAAGIASLIKVVLSFQQQKIPANLHFQQPNHQINWHELPIQVATEMMPWLNTNKPRMAGVSAFGFSGTNAHVVIQESVNRSRDVTCYVSTKGESQKALCQLFVLSAKSDRALKDLVQRYLEFFKSNHDLSLEDVCFTASVGRSHFNHRLAVMAISIQELERKLTAFLREELQSGVWSGKFTKKVDNNVIKLNPIEFTTEASLVEIAQLYVSGKTLDWFSFYQNSDYSKVALPTYPFQRQTYWYQ</sequence>
<dbReference type="PANTHER" id="PTHR43775:SF51">
    <property type="entry name" value="INACTIVE PHENOLPHTHIOCEROL SYNTHESIS POLYKETIDE SYNTHASE TYPE I PKS1-RELATED"/>
    <property type="match status" value="1"/>
</dbReference>
<feature type="coiled-coil region" evidence="3">
    <location>
        <begin position="8"/>
        <end position="35"/>
    </location>
</feature>
<keyword evidence="6" id="KW-1185">Reference proteome</keyword>
<dbReference type="AlphaFoldDB" id="K9XTR6"/>
<dbReference type="PATRIC" id="fig|111780.3.peg.1991"/>
<dbReference type="Proteomes" id="UP000010473">
    <property type="component" value="Chromosome"/>
</dbReference>
<dbReference type="FunFam" id="3.40.47.10:FF:000019">
    <property type="entry name" value="Polyketide synthase type I"/>
    <property type="match status" value="1"/>
</dbReference>
<proteinExistence type="inferred from homology"/>
<evidence type="ECO:0000313" key="6">
    <source>
        <dbReference type="Proteomes" id="UP000010473"/>
    </source>
</evidence>
<dbReference type="Pfam" id="PF22621">
    <property type="entry name" value="CurL-like_PKS_C"/>
    <property type="match status" value="1"/>
</dbReference>
<dbReference type="InterPro" id="IPR018201">
    <property type="entry name" value="Ketoacyl_synth_AS"/>
</dbReference>
<dbReference type="RefSeq" id="WP_015193130.1">
    <property type="nucleotide sequence ID" value="NC_019748.1"/>
</dbReference>
<dbReference type="Gene3D" id="3.30.70.3290">
    <property type="match status" value="1"/>
</dbReference>
<evidence type="ECO:0000256" key="2">
    <source>
        <dbReference type="RuleBase" id="RU003694"/>
    </source>
</evidence>
<evidence type="ECO:0000313" key="5">
    <source>
        <dbReference type="EMBL" id="AFZ35459.1"/>
    </source>
</evidence>
<name>K9XTR6_STAC7</name>
<dbReference type="EMBL" id="CP003653">
    <property type="protein sequence ID" value="AFZ35459.1"/>
    <property type="molecule type" value="Genomic_DNA"/>
</dbReference>
<dbReference type="STRING" id="111780.Sta7437_1903"/>
<dbReference type="InterPro" id="IPR020841">
    <property type="entry name" value="PKS_Beta-ketoAc_synthase_dom"/>
</dbReference>
<reference evidence="6" key="1">
    <citation type="journal article" date="2013" name="Proc. Natl. Acad. Sci. U.S.A.">
        <title>Improving the coverage of the cyanobacterial phylum using diversity-driven genome sequencing.</title>
        <authorList>
            <person name="Shih P.M."/>
            <person name="Wu D."/>
            <person name="Latifi A."/>
            <person name="Axen S.D."/>
            <person name="Fewer D.P."/>
            <person name="Talla E."/>
            <person name="Calteau A."/>
            <person name="Cai F."/>
            <person name="Tandeau de Marsac N."/>
            <person name="Rippka R."/>
            <person name="Herdman M."/>
            <person name="Sivonen K."/>
            <person name="Coursin T."/>
            <person name="Laurent T."/>
            <person name="Goodwin L."/>
            <person name="Nolan M."/>
            <person name="Davenport K.W."/>
            <person name="Han C.S."/>
            <person name="Rubin E.M."/>
            <person name="Eisen J.A."/>
            <person name="Woyke T."/>
            <person name="Gugger M."/>
            <person name="Kerfeld C.A."/>
        </authorList>
    </citation>
    <scope>NUCLEOTIDE SEQUENCE [LARGE SCALE GENOMIC DNA]</scope>
    <source>
        <strain evidence="6">ATCC 29371 / PCC 7437</strain>
    </source>
</reference>
<feature type="domain" description="Ketosynthase family 3 (KS3)" evidence="4">
    <location>
        <begin position="30"/>
        <end position="447"/>
    </location>
</feature>
<dbReference type="SMART" id="SM00825">
    <property type="entry name" value="PKS_KS"/>
    <property type="match status" value="1"/>
</dbReference>
<dbReference type="EC" id="2.3.1.94" evidence="5"/>
<dbReference type="eggNOG" id="COG3321">
    <property type="taxonomic scope" value="Bacteria"/>
</dbReference>
<dbReference type="PROSITE" id="PS52004">
    <property type="entry name" value="KS3_2"/>
    <property type="match status" value="1"/>
</dbReference>
<dbReference type="Pfam" id="PF02801">
    <property type="entry name" value="Ketoacyl-synt_C"/>
    <property type="match status" value="1"/>
</dbReference>
<dbReference type="HOGENOM" id="CLU_000022_16_2_3"/>
<comment type="similarity">
    <text evidence="2">Belongs to the thiolase-like superfamily. Beta-ketoacyl-ACP synthases family.</text>
</comment>
<dbReference type="KEGG" id="scs:Sta7437_1903"/>
<dbReference type="InterPro" id="IPR014030">
    <property type="entry name" value="Ketoacyl_synth_N"/>
</dbReference>
<evidence type="ECO:0000256" key="1">
    <source>
        <dbReference type="ARBA" id="ARBA00022679"/>
    </source>
</evidence>
<dbReference type="Pfam" id="PF00109">
    <property type="entry name" value="ketoacyl-synt"/>
    <property type="match status" value="1"/>
</dbReference>